<dbReference type="Proteomes" id="UP000178419">
    <property type="component" value="Unassembled WGS sequence"/>
</dbReference>
<sequence length="213" mass="23345">MENSETSLKLIKRRKLSDTTPLLPKVGVILRIRKGNKLSRFFRHILEHVNIKRILGINLASAFIISSIIPLQTQAYIGSPDNLVTESPIIVSTEYGVRFPLDKVSITQGYKFYHKGVDFDGVTGDRVMPIMTGVVVSAGYSRVGYGNTILVDHDNGFTSLYAHLSLISVSQGQKVAPVTKLGEVGSSGRAIGDHLHLEVYQNGKSINPMTVLP</sequence>
<name>A0A1F7Y0C9_9BACT</name>
<feature type="domain" description="M23ase beta-sheet core" evidence="1">
    <location>
        <begin position="113"/>
        <end position="208"/>
    </location>
</feature>
<reference evidence="2 3" key="1">
    <citation type="journal article" date="2016" name="Nat. Commun.">
        <title>Thousands of microbial genomes shed light on interconnected biogeochemical processes in an aquifer system.</title>
        <authorList>
            <person name="Anantharaman K."/>
            <person name="Brown C.T."/>
            <person name="Hug L.A."/>
            <person name="Sharon I."/>
            <person name="Castelle C.J."/>
            <person name="Probst A.J."/>
            <person name="Thomas B.C."/>
            <person name="Singh A."/>
            <person name="Wilkins M.J."/>
            <person name="Karaoz U."/>
            <person name="Brodie E.L."/>
            <person name="Williams K.H."/>
            <person name="Hubbard S.S."/>
            <person name="Banfield J.F."/>
        </authorList>
    </citation>
    <scope>NUCLEOTIDE SEQUENCE [LARGE SCALE GENOMIC DNA]</scope>
</reference>
<evidence type="ECO:0000313" key="2">
    <source>
        <dbReference type="EMBL" id="OGM20753.1"/>
    </source>
</evidence>
<gene>
    <name evidence="2" type="ORF">A2714_03675</name>
</gene>
<protein>
    <recommendedName>
        <fullName evidence="1">M23ase beta-sheet core domain-containing protein</fullName>
    </recommendedName>
</protein>
<dbReference type="EMBL" id="MGGE01000035">
    <property type="protein sequence ID" value="OGM20753.1"/>
    <property type="molecule type" value="Genomic_DNA"/>
</dbReference>
<dbReference type="Gene3D" id="2.70.70.10">
    <property type="entry name" value="Glucose Permease (Domain IIA)"/>
    <property type="match status" value="1"/>
</dbReference>
<dbReference type="PANTHER" id="PTHR21666">
    <property type="entry name" value="PEPTIDASE-RELATED"/>
    <property type="match status" value="1"/>
</dbReference>
<dbReference type="GO" id="GO:0004222">
    <property type="term" value="F:metalloendopeptidase activity"/>
    <property type="evidence" value="ECO:0007669"/>
    <property type="project" value="TreeGrafter"/>
</dbReference>
<dbReference type="InterPro" id="IPR011055">
    <property type="entry name" value="Dup_hybrid_motif"/>
</dbReference>
<organism evidence="2 3">
    <name type="scientific">Candidatus Woesebacteria bacterium RIFCSPHIGHO2_01_FULL_38_9</name>
    <dbReference type="NCBI Taxonomy" id="1802492"/>
    <lineage>
        <taxon>Bacteria</taxon>
        <taxon>Candidatus Woeseibacteriota</taxon>
    </lineage>
</organism>
<dbReference type="Pfam" id="PF01551">
    <property type="entry name" value="Peptidase_M23"/>
    <property type="match status" value="1"/>
</dbReference>
<evidence type="ECO:0000259" key="1">
    <source>
        <dbReference type="Pfam" id="PF01551"/>
    </source>
</evidence>
<dbReference type="PANTHER" id="PTHR21666:SF270">
    <property type="entry name" value="MUREIN HYDROLASE ACTIVATOR ENVC"/>
    <property type="match status" value="1"/>
</dbReference>
<dbReference type="AlphaFoldDB" id="A0A1F7Y0C9"/>
<comment type="caution">
    <text evidence="2">The sequence shown here is derived from an EMBL/GenBank/DDBJ whole genome shotgun (WGS) entry which is preliminary data.</text>
</comment>
<dbReference type="InterPro" id="IPR050570">
    <property type="entry name" value="Cell_wall_metabolism_enzyme"/>
</dbReference>
<dbReference type="SUPFAM" id="SSF51261">
    <property type="entry name" value="Duplicated hybrid motif"/>
    <property type="match status" value="1"/>
</dbReference>
<proteinExistence type="predicted"/>
<accession>A0A1F7Y0C9</accession>
<dbReference type="InterPro" id="IPR016047">
    <property type="entry name" value="M23ase_b-sheet_dom"/>
</dbReference>
<evidence type="ECO:0000313" key="3">
    <source>
        <dbReference type="Proteomes" id="UP000178419"/>
    </source>
</evidence>
<dbReference type="CDD" id="cd12797">
    <property type="entry name" value="M23_peptidase"/>
    <property type="match status" value="1"/>
</dbReference>